<comment type="caution">
    <text evidence="4">The sequence shown here is derived from an EMBL/GenBank/DDBJ whole genome shotgun (WGS) entry which is preliminary data.</text>
</comment>
<reference evidence="4 5" key="1">
    <citation type="submission" date="2024-08" db="EMBL/GenBank/DDBJ databases">
        <title>Gnathostoma spinigerum genome.</title>
        <authorList>
            <person name="Gonzalez-Bertolin B."/>
            <person name="Monzon S."/>
            <person name="Zaballos A."/>
            <person name="Jimenez P."/>
            <person name="Dekumyoy P."/>
            <person name="Varona S."/>
            <person name="Cuesta I."/>
            <person name="Sumanam S."/>
            <person name="Adisakwattana P."/>
            <person name="Gasser R.B."/>
            <person name="Hernandez-Gonzalez A."/>
            <person name="Young N.D."/>
            <person name="Perteguer M.J."/>
        </authorList>
    </citation>
    <scope>NUCLEOTIDE SEQUENCE [LARGE SCALE GENOMIC DNA]</scope>
    <source>
        <strain evidence="4">AL3</strain>
        <tissue evidence="4">Liver</tissue>
    </source>
</reference>
<dbReference type="PANTHER" id="PTHR24418">
    <property type="entry name" value="TYROSINE-PROTEIN KINASE"/>
    <property type="match status" value="1"/>
</dbReference>
<feature type="domain" description="Protein kinase" evidence="3">
    <location>
        <begin position="91"/>
        <end position="352"/>
    </location>
</feature>
<organism evidence="4 5">
    <name type="scientific">Gnathostoma spinigerum</name>
    <dbReference type="NCBI Taxonomy" id="75299"/>
    <lineage>
        <taxon>Eukaryota</taxon>
        <taxon>Metazoa</taxon>
        <taxon>Ecdysozoa</taxon>
        <taxon>Nematoda</taxon>
        <taxon>Chromadorea</taxon>
        <taxon>Rhabditida</taxon>
        <taxon>Spirurina</taxon>
        <taxon>Gnathostomatomorpha</taxon>
        <taxon>Gnathostomatoidea</taxon>
        <taxon>Gnathostomatidae</taxon>
        <taxon>Gnathostoma</taxon>
    </lineage>
</organism>
<accession>A0ABD6EJ23</accession>
<dbReference type="GO" id="GO:0005524">
    <property type="term" value="F:ATP binding"/>
    <property type="evidence" value="ECO:0007669"/>
    <property type="project" value="UniProtKB-KW"/>
</dbReference>
<evidence type="ECO:0000256" key="1">
    <source>
        <dbReference type="ARBA" id="ARBA00022741"/>
    </source>
</evidence>
<dbReference type="PRINTS" id="PR00109">
    <property type="entry name" value="TYRKINASE"/>
</dbReference>
<proteinExistence type="predicted"/>
<dbReference type="Gene3D" id="3.30.505.10">
    <property type="entry name" value="SH2 domain"/>
    <property type="match status" value="1"/>
</dbReference>
<evidence type="ECO:0000313" key="5">
    <source>
        <dbReference type="Proteomes" id="UP001608902"/>
    </source>
</evidence>
<dbReference type="Gene3D" id="1.10.510.10">
    <property type="entry name" value="Transferase(Phosphotransferase) domain 1"/>
    <property type="match status" value="1"/>
</dbReference>
<dbReference type="SUPFAM" id="SSF55550">
    <property type="entry name" value="SH2 domain"/>
    <property type="match status" value="1"/>
</dbReference>
<dbReference type="Proteomes" id="UP001608902">
    <property type="component" value="Unassembled WGS sequence"/>
</dbReference>
<dbReference type="InterPro" id="IPR000719">
    <property type="entry name" value="Prot_kinase_dom"/>
</dbReference>
<dbReference type="Pfam" id="PF07714">
    <property type="entry name" value="PK_Tyr_Ser-Thr"/>
    <property type="match status" value="1"/>
</dbReference>
<evidence type="ECO:0000256" key="2">
    <source>
        <dbReference type="ARBA" id="ARBA00022840"/>
    </source>
</evidence>
<name>A0ABD6EJ23_9BILA</name>
<keyword evidence="5" id="KW-1185">Reference proteome</keyword>
<dbReference type="PROSITE" id="PS50011">
    <property type="entry name" value="PROTEIN_KINASE_DOM"/>
    <property type="match status" value="1"/>
</dbReference>
<dbReference type="InterPro" id="IPR001245">
    <property type="entry name" value="Ser-Thr/Tyr_kinase_cat_dom"/>
</dbReference>
<dbReference type="SUPFAM" id="SSF56112">
    <property type="entry name" value="Protein kinase-like (PK-like)"/>
    <property type="match status" value="1"/>
</dbReference>
<evidence type="ECO:0000259" key="3">
    <source>
        <dbReference type="PROSITE" id="PS50011"/>
    </source>
</evidence>
<keyword evidence="2" id="KW-0067">ATP-binding</keyword>
<keyword evidence="1" id="KW-0547">Nucleotide-binding</keyword>
<dbReference type="AlphaFoldDB" id="A0ABD6EJ23"/>
<evidence type="ECO:0000313" key="4">
    <source>
        <dbReference type="EMBL" id="MFH4979746.1"/>
    </source>
</evidence>
<dbReference type="InterPro" id="IPR036860">
    <property type="entry name" value="SH2_dom_sf"/>
</dbReference>
<protein>
    <recommendedName>
        <fullName evidence="3">Protein kinase domain-containing protein</fullName>
    </recommendedName>
</protein>
<dbReference type="EMBL" id="JBGFUD010004584">
    <property type="protein sequence ID" value="MFH4979746.1"/>
    <property type="molecule type" value="Genomic_DNA"/>
</dbReference>
<gene>
    <name evidence="4" type="ORF">AB6A40_006455</name>
</gene>
<sequence length="352" mass="40041">MLNRPGEFLVRAYLNKQEKEVYEIALVIGEEVRFFTIGYNSKYFFVRDYSFESVAALIAFHRRNKVPIDSAGSILRSGIPRDRWILKTDNVKRRRTIGTSINSRVYFATLSYGIFNKVQVAVRIYTGAMTPKDRATLQSEIEYLYYLDHPNIVKTYGACVYDSPVQVVTEMALGGTLLDAIQARPGPTEQVRRNFVIGACKGMAYLESKRLINHNILAKKILLTETGEVKLSDFGLSLFRYDLSNGDSRKTAPLRYLPPEVLEKSRFVLGSDVWMFGTLIWEIFNDGNKPFSAITDTEKVVEAILNGRRLDNENNAVPANLFPICNQCFRQKSSDRPSFEIILRMLVAEGGR</sequence>
<dbReference type="InterPro" id="IPR050198">
    <property type="entry name" value="Non-receptor_tyrosine_kinases"/>
</dbReference>
<dbReference type="InterPro" id="IPR011009">
    <property type="entry name" value="Kinase-like_dom_sf"/>
</dbReference>